<proteinExistence type="predicted"/>
<dbReference type="GO" id="GO:0005524">
    <property type="term" value="F:ATP binding"/>
    <property type="evidence" value="ECO:0007669"/>
    <property type="project" value="UniProtKB-KW"/>
</dbReference>
<organism evidence="11 12">
    <name type="scientific">Chitinophaga costaii</name>
    <dbReference type="NCBI Taxonomy" id="1335309"/>
    <lineage>
        <taxon>Bacteria</taxon>
        <taxon>Pseudomonadati</taxon>
        <taxon>Bacteroidota</taxon>
        <taxon>Chitinophagia</taxon>
        <taxon>Chitinophagales</taxon>
        <taxon>Chitinophagaceae</taxon>
        <taxon>Chitinophaga</taxon>
    </lineage>
</organism>
<dbReference type="InterPro" id="IPR003593">
    <property type="entry name" value="AAA+_ATPase"/>
</dbReference>
<dbReference type="STRING" id="1335309.GA0116948_10520"/>
<keyword evidence="12" id="KW-1185">Reference proteome</keyword>
<accession>A0A1C4D1F6</accession>
<dbReference type="PROSITE" id="PS00211">
    <property type="entry name" value="ABC_TRANSPORTER_1"/>
    <property type="match status" value="1"/>
</dbReference>
<dbReference type="InterPro" id="IPR017871">
    <property type="entry name" value="ABC_transporter-like_CS"/>
</dbReference>
<dbReference type="Pfam" id="PF00664">
    <property type="entry name" value="ABC_membrane"/>
    <property type="match status" value="1"/>
</dbReference>
<feature type="transmembrane region" description="Helical" evidence="8">
    <location>
        <begin position="271"/>
        <end position="290"/>
    </location>
</feature>
<keyword evidence="6 8" id="KW-1133">Transmembrane helix</keyword>
<feature type="transmembrane region" description="Helical" evidence="8">
    <location>
        <begin position="21"/>
        <end position="47"/>
    </location>
</feature>
<comment type="subcellular location">
    <subcellularLocation>
        <location evidence="1">Cell membrane</location>
        <topology evidence="1">Multi-pass membrane protein</topology>
    </subcellularLocation>
</comment>
<dbReference type="PROSITE" id="PS50929">
    <property type="entry name" value="ABC_TM1F"/>
    <property type="match status" value="1"/>
</dbReference>
<dbReference type="FunFam" id="3.40.50.300:FF:000287">
    <property type="entry name" value="Multidrug ABC transporter ATP-binding protein"/>
    <property type="match status" value="1"/>
</dbReference>
<evidence type="ECO:0000313" key="12">
    <source>
        <dbReference type="Proteomes" id="UP000242818"/>
    </source>
</evidence>
<dbReference type="OrthoDB" id="9780296at2"/>
<feature type="domain" description="ABC transporter" evidence="9">
    <location>
        <begin position="367"/>
        <end position="600"/>
    </location>
</feature>
<dbReference type="PANTHER" id="PTHR43394">
    <property type="entry name" value="ATP-DEPENDENT PERMEASE MDL1, MITOCHONDRIAL"/>
    <property type="match status" value="1"/>
</dbReference>
<protein>
    <submittedName>
        <fullName evidence="11">ATP-binding cassette, subfamily B, MsbA</fullName>
    </submittedName>
</protein>
<keyword evidence="5 11" id="KW-0067">ATP-binding</keyword>
<name>A0A1C4D1F6_9BACT</name>
<gene>
    <name evidence="11" type="ORF">GA0116948_10520</name>
</gene>
<dbReference type="CDD" id="cd18552">
    <property type="entry name" value="ABC_6TM_MsbA_like"/>
    <property type="match status" value="1"/>
</dbReference>
<evidence type="ECO:0000259" key="9">
    <source>
        <dbReference type="PROSITE" id="PS50893"/>
    </source>
</evidence>
<keyword evidence="3 8" id="KW-0812">Transmembrane</keyword>
<feature type="transmembrane region" description="Helical" evidence="8">
    <location>
        <begin position="85"/>
        <end position="105"/>
    </location>
</feature>
<dbReference type="InterPro" id="IPR039421">
    <property type="entry name" value="Type_1_exporter"/>
</dbReference>
<dbReference type="PROSITE" id="PS50893">
    <property type="entry name" value="ABC_TRANSPORTER_2"/>
    <property type="match status" value="1"/>
</dbReference>
<evidence type="ECO:0000256" key="4">
    <source>
        <dbReference type="ARBA" id="ARBA00022741"/>
    </source>
</evidence>
<dbReference type="InterPro" id="IPR011527">
    <property type="entry name" value="ABC1_TM_dom"/>
</dbReference>
<dbReference type="Pfam" id="PF00005">
    <property type="entry name" value="ABC_tran"/>
    <property type="match status" value="1"/>
</dbReference>
<dbReference type="InterPro" id="IPR036640">
    <property type="entry name" value="ABC1_TM_sf"/>
</dbReference>
<dbReference type="Gene3D" id="3.40.50.300">
    <property type="entry name" value="P-loop containing nucleotide triphosphate hydrolases"/>
    <property type="match status" value="1"/>
</dbReference>
<feature type="transmembrane region" description="Helical" evidence="8">
    <location>
        <begin position="174"/>
        <end position="203"/>
    </location>
</feature>
<evidence type="ECO:0000256" key="1">
    <source>
        <dbReference type="ARBA" id="ARBA00004651"/>
    </source>
</evidence>
<evidence type="ECO:0000256" key="6">
    <source>
        <dbReference type="ARBA" id="ARBA00022989"/>
    </source>
</evidence>
<dbReference type="GO" id="GO:0005886">
    <property type="term" value="C:plasma membrane"/>
    <property type="evidence" value="ECO:0007669"/>
    <property type="project" value="UniProtKB-SubCell"/>
</dbReference>
<evidence type="ECO:0000259" key="10">
    <source>
        <dbReference type="PROSITE" id="PS50929"/>
    </source>
</evidence>
<evidence type="ECO:0000256" key="2">
    <source>
        <dbReference type="ARBA" id="ARBA00022448"/>
    </source>
</evidence>
<keyword evidence="4" id="KW-0547">Nucleotide-binding</keyword>
<dbReference type="SMART" id="SM00382">
    <property type="entry name" value="AAA"/>
    <property type="match status" value="1"/>
</dbReference>
<dbReference type="PANTHER" id="PTHR43394:SF1">
    <property type="entry name" value="ATP-BINDING CASSETTE SUB-FAMILY B MEMBER 10, MITOCHONDRIAL"/>
    <property type="match status" value="1"/>
</dbReference>
<evidence type="ECO:0000256" key="5">
    <source>
        <dbReference type="ARBA" id="ARBA00022840"/>
    </source>
</evidence>
<evidence type="ECO:0000256" key="8">
    <source>
        <dbReference type="SAM" id="Phobius"/>
    </source>
</evidence>
<dbReference type="SUPFAM" id="SSF52540">
    <property type="entry name" value="P-loop containing nucleoside triphosphate hydrolases"/>
    <property type="match status" value="1"/>
</dbReference>
<keyword evidence="2" id="KW-0813">Transport</keyword>
<evidence type="ECO:0000313" key="11">
    <source>
        <dbReference type="EMBL" id="SCC25183.1"/>
    </source>
</evidence>
<sequence length="606" mass="67036">MKTYFRLLSFARPIGKYAIPYIIFTALSVLFSTLNLALLAPLLTVLFNPGTHAILPKPAHFMDVFKTFNYYISVINARGNTFVTLQYVCGVIILSVVLGNVFRYLSERTMENLRINTLLNLRRSVFNNVMDLHLGYFSNERKGDIISKIASDVQVVQFSVTGTLQVIFKEPVTIIAYLVMLLMISYKLTLFSMLVVPVAGLIIARIVKNLKKQASASHQAYGNMISYLDEALNGMRIVKAFNATNYTTQRFNDENIRYSNIIRSMARRQQLASPVSETMGVIMVAIIVLYGGYQVLSGTSTMTAASFVAYIALYSQIMRPAKALSTSFSNIHSGIAAGERVLALIDEKPQIVDAPNAKPISSFNDNIHFENVAFAYGEKEVLHGITLTIPKGKSVALVGPSGGGKSTLMDLIPRFTVPKSGRILLDGQDLETLQTHQLRNLMGVVNQESILFNDTIFNNIAFANPDATIAEVEAAARVANAHNFIIATEQGYQTNIGDKGTKLSGGQRQRICIARAVLRNPPIMLLDEATSALDTESEKLVQEALNNLMKNRTSLIIAHRLSTIQNADLIIVLEQGQVVEQGTHQELVERPGLYRKLIEMQTFSPN</sequence>
<dbReference type="Gene3D" id="1.20.1560.10">
    <property type="entry name" value="ABC transporter type 1, transmembrane domain"/>
    <property type="match status" value="1"/>
</dbReference>
<reference evidence="11 12" key="1">
    <citation type="submission" date="2016-08" db="EMBL/GenBank/DDBJ databases">
        <authorList>
            <person name="Seilhamer J.J."/>
        </authorList>
    </citation>
    <scope>NUCLEOTIDE SEQUENCE [LARGE SCALE GENOMIC DNA]</scope>
    <source>
        <strain evidence="11 12">A37T2</strain>
    </source>
</reference>
<keyword evidence="7 8" id="KW-0472">Membrane</keyword>
<dbReference type="InterPro" id="IPR003439">
    <property type="entry name" value="ABC_transporter-like_ATP-bd"/>
</dbReference>
<evidence type="ECO:0000256" key="3">
    <source>
        <dbReference type="ARBA" id="ARBA00022692"/>
    </source>
</evidence>
<dbReference type="SUPFAM" id="SSF90123">
    <property type="entry name" value="ABC transporter transmembrane region"/>
    <property type="match status" value="1"/>
</dbReference>
<dbReference type="Proteomes" id="UP000242818">
    <property type="component" value="Unassembled WGS sequence"/>
</dbReference>
<dbReference type="GO" id="GO:0016887">
    <property type="term" value="F:ATP hydrolysis activity"/>
    <property type="evidence" value="ECO:0007669"/>
    <property type="project" value="InterPro"/>
</dbReference>
<dbReference type="RefSeq" id="WP_089711217.1">
    <property type="nucleotide sequence ID" value="NZ_FMAR01000005.1"/>
</dbReference>
<feature type="domain" description="ABC transmembrane type-1" evidence="10">
    <location>
        <begin position="22"/>
        <end position="333"/>
    </location>
</feature>
<dbReference type="EMBL" id="FMAR01000005">
    <property type="protein sequence ID" value="SCC25183.1"/>
    <property type="molecule type" value="Genomic_DNA"/>
</dbReference>
<dbReference type="InterPro" id="IPR027417">
    <property type="entry name" value="P-loop_NTPase"/>
</dbReference>
<dbReference type="GO" id="GO:0015421">
    <property type="term" value="F:ABC-type oligopeptide transporter activity"/>
    <property type="evidence" value="ECO:0007669"/>
    <property type="project" value="TreeGrafter"/>
</dbReference>
<dbReference type="AlphaFoldDB" id="A0A1C4D1F6"/>
<evidence type="ECO:0000256" key="7">
    <source>
        <dbReference type="ARBA" id="ARBA00023136"/>
    </source>
</evidence>